<keyword evidence="6" id="KW-0472">Membrane</keyword>
<name>A0A6V8N616_9BACT</name>
<evidence type="ECO:0000256" key="2">
    <source>
        <dbReference type="ARBA" id="ARBA00022448"/>
    </source>
</evidence>
<dbReference type="InterPro" id="IPR018488">
    <property type="entry name" value="cNMP-bd_CS"/>
</dbReference>
<dbReference type="Pfam" id="PF00027">
    <property type="entry name" value="cNMP_binding"/>
    <property type="match status" value="1"/>
</dbReference>
<comment type="caution">
    <text evidence="10">The sequence shown here is derived from an EMBL/GenBank/DDBJ whole genome shotgun (WGS) entry which is preliminary data.</text>
</comment>
<evidence type="ECO:0000256" key="1">
    <source>
        <dbReference type="ARBA" id="ARBA00004141"/>
    </source>
</evidence>
<dbReference type="SUPFAM" id="SSF51206">
    <property type="entry name" value="cAMP-binding domain-like"/>
    <property type="match status" value="1"/>
</dbReference>
<keyword evidence="2" id="KW-0813">Transport</keyword>
<reference evidence="11" key="1">
    <citation type="submission" date="2020-06" db="EMBL/GenBank/DDBJ databases">
        <title>Draft genomic sequecing of Geomonas sp. Red745.</title>
        <authorList>
            <person name="Itoh H."/>
            <person name="Xu Z.X."/>
            <person name="Ushijima N."/>
            <person name="Masuda Y."/>
            <person name="Shiratori Y."/>
            <person name="Senoo K."/>
        </authorList>
    </citation>
    <scope>NUCLEOTIDE SEQUENCE [LARGE SCALE GENOMIC DNA]</scope>
    <source>
        <strain evidence="11">Red745</strain>
    </source>
</reference>
<keyword evidence="3" id="KW-0812">Transmembrane</keyword>
<keyword evidence="5" id="KW-0406">Ion transport</keyword>
<sequence>MTQKPQPFTERFERLRLNKEQKIASLKENNWSEVLGVVPDDLAILADYLTPYQGVKGTIIFRKDDDESFMCLIHEGVVQIFTAEREMAGEPISTLGKGSSIGEMALIDGAPRSAYAYAAEDTTLFVMTRSNFHSLQQDYPVLWGNLLLQLARQMCARLRQTSNTLGRHLHLKWRRILQQNG</sequence>
<dbReference type="Gene3D" id="2.60.120.10">
    <property type="entry name" value="Jelly Rolls"/>
    <property type="match status" value="1"/>
</dbReference>
<dbReference type="PROSITE" id="PS50042">
    <property type="entry name" value="CNMP_BINDING_3"/>
    <property type="match status" value="1"/>
</dbReference>
<dbReference type="PANTHER" id="PTHR45638">
    <property type="entry name" value="CYCLIC NUCLEOTIDE-GATED CATION CHANNEL SUBUNIT A"/>
    <property type="match status" value="1"/>
</dbReference>
<keyword evidence="7" id="KW-1071">Ligand-gated ion channel</keyword>
<organism evidence="10 11">
    <name type="scientific">Geomonas limicola</name>
    <dbReference type="NCBI Taxonomy" id="2740186"/>
    <lineage>
        <taxon>Bacteria</taxon>
        <taxon>Pseudomonadati</taxon>
        <taxon>Thermodesulfobacteriota</taxon>
        <taxon>Desulfuromonadia</taxon>
        <taxon>Geobacterales</taxon>
        <taxon>Geobacteraceae</taxon>
        <taxon>Geomonas</taxon>
    </lineage>
</organism>
<evidence type="ECO:0000313" key="11">
    <source>
        <dbReference type="Proteomes" id="UP000587586"/>
    </source>
</evidence>
<evidence type="ECO:0000256" key="6">
    <source>
        <dbReference type="ARBA" id="ARBA00023136"/>
    </source>
</evidence>
<gene>
    <name evidence="10" type="ORF">GMLC_15750</name>
</gene>
<dbReference type="CDD" id="cd00038">
    <property type="entry name" value="CAP_ED"/>
    <property type="match status" value="1"/>
</dbReference>
<proteinExistence type="predicted"/>
<keyword evidence="4" id="KW-1133">Transmembrane helix</keyword>
<evidence type="ECO:0000259" key="9">
    <source>
        <dbReference type="PROSITE" id="PS50042"/>
    </source>
</evidence>
<evidence type="ECO:0000256" key="5">
    <source>
        <dbReference type="ARBA" id="ARBA00023065"/>
    </source>
</evidence>
<evidence type="ECO:0000256" key="4">
    <source>
        <dbReference type="ARBA" id="ARBA00022989"/>
    </source>
</evidence>
<keyword evidence="11" id="KW-1185">Reference proteome</keyword>
<protein>
    <recommendedName>
        <fullName evidence="9">Cyclic nucleotide-binding domain-containing protein</fullName>
    </recommendedName>
</protein>
<dbReference type="InterPro" id="IPR014710">
    <property type="entry name" value="RmlC-like_jellyroll"/>
</dbReference>
<evidence type="ECO:0000256" key="3">
    <source>
        <dbReference type="ARBA" id="ARBA00022692"/>
    </source>
</evidence>
<dbReference type="InterPro" id="IPR018490">
    <property type="entry name" value="cNMP-bd_dom_sf"/>
</dbReference>
<keyword evidence="8" id="KW-0407">Ion channel</keyword>
<evidence type="ECO:0000313" key="10">
    <source>
        <dbReference type="EMBL" id="GFO67996.1"/>
    </source>
</evidence>
<dbReference type="Proteomes" id="UP000587586">
    <property type="component" value="Unassembled WGS sequence"/>
</dbReference>
<comment type="subcellular location">
    <subcellularLocation>
        <location evidence="1">Membrane</location>
        <topology evidence="1">Multi-pass membrane protein</topology>
    </subcellularLocation>
</comment>
<dbReference type="GO" id="GO:0005221">
    <property type="term" value="F:intracellularly cyclic nucleotide-activated monoatomic cation channel activity"/>
    <property type="evidence" value="ECO:0007669"/>
    <property type="project" value="InterPro"/>
</dbReference>
<dbReference type="PROSITE" id="PS00889">
    <property type="entry name" value="CNMP_BINDING_2"/>
    <property type="match status" value="1"/>
</dbReference>
<dbReference type="PANTHER" id="PTHR45638:SF11">
    <property type="entry name" value="CYCLIC NUCLEOTIDE-GATED CATION CHANNEL SUBUNIT A"/>
    <property type="match status" value="1"/>
</dbReference>
<dbReference type="EMBL" id="BLXZ01000003">
    <property type="protein sequence ID" value="GFO67996.1"/>
    <property type="molecule type" value="Genomic_DNA"/>
</dbReference>
<evidence type="ECO:0000256" key="8">
    <source>
        <dbReference type="ARBA" id="ARBA00023303"/>
    </source>
</evidence>
<feature type="domain" description="Cyclic nucleotide-binding" evidence="9">
    <location>
        <begin position="45"/>
        <end position="135"/>
    </location>
</feature>
<dbReference type="GO" id="GO:0016020">
    <property type="term" value="C:membrane"/>
    <property type="evidence" value="ECO:0007669"/>
    <property type="project" value="UniProtKB-SubCell"/>
</dbReference>
<dbReference type="SMART" id="SM00100">
    <property type="entry name" value="cNMP"/>
    <property type="match status" value="1"/>
</dbReference>
<evidence type="ECO:0000256" key="7">
    <source>
        <dbReference type="ARBA" id="ARBA00023286"/>
    </source>
</evidence>
<dbReference type="GO" id="GO:0044877">
    <property type="term" value="F:protein-containing complex binding"/>
    <property type="evidence" value="ECO:0007669"/>
    <property type="project" value="TreeGrafter"/>
</dbReference>
<accession>A0A6V8N616</accession>
<dbReference type="AlphaFoldDB" id="A0A6V8N616"/>
<dbReference type="RefSeq" id="WP_183360524.1">
    <property type="nucleotide sequence ID" value="NZ_BLXZ01000003.1"/>
</dbReference>
<dbReference type="InterPro" id="IPR050866">
    <property type="entry name" value="CNG_cation_channel"/>
</dbReference>
<dbReference type="InterPro" id="IPR000595">
    <property type="entry name" value="cNMP-bd_dom"/>
</dbReference>